<dbReference type="EMBL" id="JAPTGD010000019">
    <property type="protein sequence ID" value="MDU9695799.1"/>
    <property type="molecule type" value="Genomic_DNA"/>
</dbReference>
<protein>
    <submittedName>
        <fullName evidence="1">DNA-binding protein</fullName>
    </submittedName>
</protein>
<dbReference type="Proteomes" id="UP001269400">
    <property type="component" value="Unassembled WGS sequence"/>
</dbReference>
<evidence type="ECO:0000313" key="2">
    <source>
        <dbReference type="Proteomes" id="UP001269400"/>
    </source>
</evidence>
<reference evidence="1" key="2">
    <citation type="submission" date="2022-12" db="EMBL/GenBank/DDBJ databases">
        <authorList>
            <person name="Dechsakulwatana C."/>
            <person name="Rungsihiranrut A."/>
            <person name="Muangchinda C."/>
            <person name="Ningthoujam R."/>
            <person name="Klankeo P."/>
            <person name="Pinyakong O."/>
        </authorList>
    </citation>
    <scope>NUCLEOTIDE SEQUENCE</scope>
    <source>
        <strain evidence="1">TL01-2</strain>
    </source>
</reference>
<dbReference type="SUPFAM" id="SSF46955">
    <property type="entry name" value="Putative DNA-binding domain"/>
    <property type="match status" value="1"/>
</dbReference>
<comment type="caution">
    <text evidence="1">The sequence shown here is derived from an EMBL/GenBank/DDBJ whole genome shotgun (WGS) entry which is preliminary data.</text>
</comment>
<evidence type="ECO:0000313" key="1">
    <source>
        <dbReference type="EMBL" id="MDU9695799.1"/>
    </source>
</evidence>
<dbReference type="InterPro" id="IPR009061">
    <property type="entry name" value="DNA-bd_dom_put_sf"/>
</dbReference>
<sequence>MTENGKNEETLKSYWAKDIAELLDISTSNLRRWSIDLENEGYSFYRDEHHRRAYLEKDIMPLKKLKEFLANNMSKNDAVKAVVSMFPTDNNGVITVPVIADEIRLSKLELQEIVQDAVKEAVEEEREAMFKAFEHKINDTLEKRDRLLTQHLQATLEERRLEVAATQEKNSKWWKFWK</sequence>
<dbReference type="Gene3D" id="1.10.1660.10">
    <property type="match status" value="1"/>
</dbReference>
<organism evidence="1 2">
    <name type="scientific">Priestia aryabhattai</name>
    <name type="common">Bacillus aryabhattai</name>
    <dbReference type="NCBI Taxonomy" id="412384"/>
    <lineage>
        <taxon>Bacteria</taxon>
        <taxon>Bacillati</taxon>
        <taxon>Bacillota</taxon>
        <taxon>Bacilli</taxon>
        <taxon>Bacillales</taxon>
        <taxon>Bacillaceae</taxon>
        <taxon>Priestia</taxon>
    </lineage>
</organism>
<reference evidence="1" key="1">
    <citation type="journal article" date="2022" name="J Environ Chem Eng">
        <title>Biodegradation of petroleum oil using a constructed nonpathogenic and heavy metal-tolerant bacterial consortium isolated from marine sponges.</title>
        <authorList>
            <person name="Dechsakulwatana C."/>
            <person name="Rungsihiranrut A."/>
            <person name="Muangchinda C."/>
            <person name="Ningthoujam R."/>
            <person name="Klankeo P."/>
            <person name="Pinyakong O."/>
        </authorList>
    </citation>
    <scope>NUCLEOTIDE SEQUENCE</scope>
    <source>
        <strain evidence="1">TL01-2</strain>
    </source>
</reference>
<name>A0AAX6NIZ3_PRIAR</name>
<dbReference type="GO" id="GO:0003677">
    <property type="term" value="F:DNA binding"/>
    <property type="evidence" value="ECO:0007669"/>
    <property type="project" value="UniProtKB-KW"/>
</dbReference>
<accession>A0AAX6NIZ3</accession>
<dbReference type="AlphaFoldDB" id="A0AAX6NIZ3"/>
<gene>
    <name evidence="1" type="ORF">O0Q50_32040</name>
</gene>
<keyword evidence="1" id="KW-0238">DNA-binding</keyword>
<proteinExistence type="predicted"/>
<dbReference type="RefSeq" id="WP_316911738.1">
    <property type="nucleotide sequence ID" value="NZ_JAPTGD010000019.1"/>
</dbReference>